<gene>
    <name evidence="2" type="ORF">TCNE_LOCUS3071</name>
</gene>
<organism evidence="2">
    <name type="scientific">Toxocara canis</name>
    <name type="common">Canine roundworm</name>
    <dbReference type="NCBI Taxonomy" id="6265"/>
    <lineage>
        <taxon>Eukaryota</taxon>
        <taxon>Metazoa</taxon>
        <taxon>Ecdysozoa</taxon>
        <taxon>Nematoda</taxon>
        <taxon>Chromadorea</taxon>
        <taxon>Rhabditida</taxon>
        <taxon>Spirurina</taxon>
        <taxon>Ascaridomorpha</taxon>
        <taxon>Ascaridoidea</taxon>
        <taxon>Toxocaridae</taxon>
        <taxon>Toxocara</taxon>
    </lineage>
</organism>
<name>A0A3P7H133_TOXCA</name>
<keyword evidence="1" id="KW-1133">Transmembrane helix</keyword>
<proteinExistence type="predicted"/>
<dbReference type="AlphaFoldDB" id="A0A3P7H133"/>
<sequence length="140" mass="16260">MPLISSKVVFVEMVCFQGYVVGYFCSQVFSFSCQASTTLSIFYAQCLVDRVIHSTICLHSTSKSYSYLLVSVHFHLPVIYEDESTVTRYFNVNQRESIVHRFLISVVTFSFLHIFSFFFAVSYYFVVLFLALAFVVLEKW</sequence>
<accession>A0A3P7H133</accession>
<evidence type="ECO:0000313" key="2">
    <source>
        <dbReference type="EMBL" id="VDM28788.1"/>
    </source>
</evidence>
<protein>
    <submittedName>
        <fullName evidence="2">Uncharacterized protein</fullName>
    </submittedName>
</protein>
<dbReference type="PROSITE" id="PS51257">
    <property type="entry name" value="PROKAR_LIPOPROTEIN"/>
    <property type="match status" value="1"/>
</dbReference>
<feature type="transmembrane region" description="Helical" evidence="1">
    <location>
        <begin position="121"/>
        <end position="137"/>
    </location>
</feature>
<evidence type="ECO:0000256" key="1">
    <source>
        <dbReference type="SAM" id="Phobius"/>
    </source>
</evidence>
<dbReference type="EMBL" id="UYWY01003621">
    <property type="protein sequence ID" value="VDM28788.1"/>
    <property type="molecule type" value="Genomic_DNA"/>
</dbReference>
<keyword evidence="1" id="KW-0812">Transmembrane</keyword>
<keyword evidence="1" id="KW-0472">Membrane</keyword>
<reference evidence="2" key="1">
    <citation type="submission" date="2018-11" db="EMBL/GenBank/DDBJ databases">
        <authorList>
            <consortium name="Pathogen Informatics"/>
        </authorList>
    </citation>
    <scope>NUCLEOTIDE SEQUENCE [LARGE SCALE GENOMIC DNA]</scope>
</reference>